<dbReference type="Proteomes" id="UP000036834">
    <property type="component" value="Unassembled WGS sequence"/>
</dbReference>
<organism evidence="1 2">
    <name type="scientific">Brevibacillus reuszeri</name>
    <dbReference type="NCBI Taxonomy" id="54915"/>
    <lineage>
        <taxon>Bacteria</taxon>
        <taxon>Bacillati</taxon>
        <taxon>Bacillota</taxon>
        <taxon>Bacilli</taxon>
        <taxon>Bacillales</taxon>
        <taxon>Paenibacillaceae</taxon>
        <taxon>Brevibacillus</taxon>
    </lineage>
</organism>
<name>A0A0K9YVQ9_9BACL</name>
<reference evidence="2" key="1">
    <citation type="submission" date="2015-07" db="EMBL/GenBank/DDBJ databases">
        <title>Genome sequencing project for genomic taxonomy and phylogenomics of Bacillus-like bacteria.</title>
        <authorList>
            <person name="Liu B."/>
            <person name="Wang J."/>
            <person name="Zhu Y."/>
            <person name="Liu G."/>
            <person name="Chen Q."/>
            <person name="Chen Z."/>
            <person name="Lan J."/>
            <person name="Che J."/>
            <person name="Ge C."/>
            <person name="Shi H."/>
            <person name="Pan Z."/>
            <person name="Liu X."/>
        </authorList>
    </citation>
    <scope>NUCLEOTIDE SEQUENCE [LARGE SCALE GENOMIC DNA]</scope>
    <source>
        <strain evidence="2">DSM 9887</strain>
    </source>
</reference>
<dbReference type="RefSeq" id="WP_049738354.1">
    <property type="nucleotide sequence ID" value="NZ_BJON01000036.1"/>
</dbReference>
<protein>
    <submittedName>
        <fullName evidence="1">Uncharacterized protein</fullName>
    </submittedName>
</protein>
<dbReference type="STRING" id="54915.ADS79_10440"/>
<gene>
    <name evidence="1" type="ORF">ADS79_10440</name>
</gene>
<proteinExistence type="predicted"/>
<evidence type="ECO:0000313" key="2">
    <source>
        <dbReference type="Proteomes" id="UP000036834"/>
    </source>
</evidence>
<dbReference type="OrthoDB" id="2472995at2"/>
<comment type="caution">
    <text evidence="1">The sequence shown here is derived from an EMBL/GenBank/DDBJ whole genome shotgun (WGS) entry which is preliminary data.</text>
</comment>
<sequence length="60" mass="6996">MLEVKRLVFHFSEGDTVTVRTSEPEEIIQMIANQNDGWLQYDDIVINVKNVSYIRILADQ</sequence>
<evidence type="ECO:0000313" key="1">
    <source>
        <dbReference type="EMBL" id="KNB72305.1"/>
    </source>
</evidence>
<dbReference type="PATRIC" id="fig|54915.3.peg.1031"/>
<dbReference type="EMBL" id="LGIQ01000007">
    <property type="protein sequence ID" value="KNB72305.1"/>
    <property type="molecule type" value="Genomic_DNA"/>
</dbReference>
<accession>A0A0K9YVQ9</accession>
<dbReference type="AlphaFoldDB" id="A0A0K9YVQ9"/>